<evidence type="ECO:0000256" key="2">
    <source>
        <dbReference type="ARBA" id="ARBA00023002"/>
    </source>
</evidence>
<evidence type="ECO:0000259" key="3">
    <source>
        <dbReference type="Pfam" id="PF00881"/>
    </source>
</evidence>
<reference evidence="4 5" key="1">
    <citation type="submission" date="2020-02" db="EMBL/GenBank/DDBJ databases">
        <title>Integrative conjugative elements (ICEs) and plasmids drive adaptation of Pseudomonas nitroreducens strain HBP1 to wastewater environment.</title>
        <authorList>
            <person name="Sentchilo V."/>
            <person name="Carraro N."/>
            <person name="Bertelli C."/>
            <person name="van der Meer J.R."/>
        </authorList>
    </citation>
    <scope>NUCLEOTIDE SEQUENCE [LARGE SCALE GENOMIC DNA]</scope>
    <source>
        <strain evidence="4 5">HBP1</strain>
    </source>
</reference>
<gene>
    <name evidence="4" type="ORF">G5B91_09185</name>
</gene>
<evidence type="ECO:0000256" key="1">
    <source>
        <dbReference type="ARBA" id="ARBA00007118"/>
    </source>
</evidence>
<dbReference type="Pfam" id="PF00881">
    <property type="entry name" value="Nitroreductase"/>
    <property type="match status" value="1"/>
</dbReference>
<dbReference type="EMBL" id="CP049140">
    <property type="protein sequence ID" value="QIE86434.1"/>
    <property type="molecule type" value="Genomic_DNA"/>
</dbReference>
<name>A0A6G6ITW4_PSENT</name>
<dbReference type="PANTHER" id="PTHR43673">
    <property type="entry name" value="NAD(P)H NITROREDUCTASE YDGI-RELATED"/>
    <property type="match status" value="1"/>
</dbReference>
<dbReference type="PANTHER" id="PTHR43673:SF10">
    <property type="entry name" value="NADH DEHYDROGENASE_NAD(P)H NITROREDUCTASE XCC3605-RELATED"/>
    <property type="match status" value="1"/>
</dbReference>
<accession>A0A6G6ITW4</accession>
<dbReference type="InterPro" id="IPR000415">
    <property type="entry name" value="Nitroreductase-like"/>
</dbReference>
<evidence type="ECO:0000313" key="5">
    <source>
        <dbReference type="Proteomes" id="UP000501063"/>
    </source>
</evidence>
<dbReference type="AlphaFoldDB" id="A0A6G6ITW4"/>
<protein>
    <recommendedName>
        <fullName evidence="3">Nitroreductase domain-containing protein</fullName>
    </recommendedName>
</protein>
<organism evidence="4 5">
    <name type="scientific">Pseudomonas nitroreducens</name>
    <dbReference type="NCBI Taxonomy" id="46680"/>
    <lineage>
        <taxon>Bacteria</taxon>
        <taxon>Pseudomonadati</taxon>
        <taxon>Pseudomonadota</taxon>
        <taxon>Gammaproteobacteria</taxon>
        <taxon>Pseudomonadales</taxon>
        <taxon>Pseudomonadaceae</taxon>
        <taxon>Pseudomonas</taxon>
    </lineage>
</organism>
<evidence type="ECO:0000313" key="4">
    <source>
        <dbReference type="EMBL" id="QIE86434.1"/>
    </source>
</evidence>
<dbReference type="InterPro" id="IPR029479">
    <property type="entry name" value="Nitroreductase"/>
</dbReference>
<keyword evidence="2" id="KW-0560">Oxidoreductase</keyword>
<feature type="domain" description="Nitroreductase" evidence="3">
    <location>
        <begin position="144"/>
        <end position="193"/>
    </location>
</feature>
<proteinExistence type="inferred from homology"/>
<comment type="similarity">
    <text evidence="1">Belongs to the nitroreductase family.</text>
</comment>
<dbReference type="SUPFAM" id="SSF55469">
    <property type="entry name" value="FMN-dependent nitroreductase-like"/>
    <property type="match status" value="1"/>
</dbReference>
<dbReference type="KEGG" id="pnt:G5B91_09185"/>
<sequence>MKNVLKKMLPRAIYNFLRNRPKLVLLNSHLYQKISKINNTSLHEDPDDRGDTLGILRKQAHIIDKGLQTNNRKPGHSASLAIALEKNLNSTNKVQSSSETAIWAKEILNLHTRLQSSDLTSEEYNNFPYIFNNKIPFENLFSAIQERRSIRHFKDTVPDINTIKKALLGCIWAPSSCNRQTIVTYLATTTALAKECSTLNKGATSISGSYLFISVCFDSRSYHLPHESLTGYIDASLGFQNSLLLFHSLGLGACVLNWSHANKTEESSLRRALKIPSHCEIAFNVIVGLPEQGAPTPGKKSLAEYIVERK</sequence>
<dbReference type="GO" id="GO:0016491">
    <property type="term" value="F:oxidoreductase activity"/>
    <property type="evidence" value="ECO:0007669"/>
    <property type="project" value="UniProtKB-KW"/>
</dbReference>
<dbReference type="RefSeq" id="WP_128082584.1">
    <property type="nucleotide sequence ID" value="NZ_CP049140.1"/>
</dbReference>
<dbReference type="Gene3D" id="3.40.109.10">
    <property type="entry name" value="NADH Oxidase"/>
    <property type="match status" value="1"/>
</dbReference>
<dbReference type="Proteomes" id="UP000501063">
    <property type="component" value="Chromosome"/>
</dbReference>